<reference evidence="1 2" key="1">
    <citation type="journal article" date="2021" name="Plant Biotechnol. J.">
        <title>Multi-omics assisted identification of the key and species-specific regulatory components of drought-tolerant mechanisms in Gossypium stocksii.</title>
        <authorList>
            <person name="Yu D."/>
            <person name="Ke L."/>
            <person name="Zhang D."/>
            <person name="Wu Y."/>
            <person name="Sun Y."/>
            <person name="Mei J."/>
            <person name="Sun J."/>
            <person name="Sun Y."/>
        </authorList>
    </citation>
    <scope>NUCLEOTIDE SEQUENCE [LARGE SCALE GENOMIC DNA]</scope>
    <source>
        <strain evidence="2">cv. E1</strain>
        <tissue evidence="1">Leaf</tissue>
    </source>
</reference>
<comment type="caution">
    <text evidence="1">The sequence shown here is derived from an EMBL/GenBank/DDBJ whole genome shotgun (WGS) entry which is preliminary data.</text>
</comment>
<dbReference type="Proteomes" id="UP000828251">
    <property type="component" value="Unassembled WGS sequence"/>
</dbReference>
<dbReference type="AlphaFoldDB" id="A0A9D4A5J3"/>
<organism evidence="1 2">
    <name type="scientific">Gossypium stocksii</name>
    <dbReference type="NCBI Taxonomy" id="47602"/>
    <lineage>
        <taxon>Eukaryota</taxon>
        <taxon>Viridiplantae</taxon>
        <taxon>Streptophyta</taxon>
        <taxon>Embryophyta</taxon>
        <taxon>Tracheophyta</taxon>
        <taxon>Spermatophyta</taxon>
        <taxon>Magnoliopsida</taxon>
        <taxon>eudicotyledons</taxon>
        <taxon>Gunneridae</taxon>
        <taxon>Pentapetalae</taxon>
        <taxon>rosids</taxon>
        <taxon>malvids</taxon>
        <taxon>Malvales</taxon>
        <taxon>Malvaceae</taxon>
        <taxon>Malvoideae</taxon>
        <taxon>Gossypium</taxon>
    </lineage>
</organism>
<dbReference type="OrthoDB" id="784956at2759"/>
<evidence type="ECO:0000313" key="2">
    <source>
        <dbReference type="Proteomes" id="UP000828251"/>
    </source>
</evidence>
<keyword evidence="2" id="KW-1185">Reference proteome</keyword>
<proteinExistence type="predicted"/>
<name>A0A9D4A5J3_9ROSI</name>
<sequence>MPSDLDFAPDEECTITLEDVALQLRPPIDSYAITGSSKVFDLVTLCHHLLGRLPGDGEAKFMSLKFS</sequence>
<gene>
    <name evidence="1" type="ORF">J1N35_019079</name>
</gene>
<protein>
    <submittedName>
        <fullName evidence="1">Uncharacterized protein</fullName>
    </submittedName>
</protein>
<evidence type="ECO:0000313" key="1">
    <source>
        <dbReference type="EMBL" id="KAH1091822.1"/>
    </source>
</evidence>
<accession>A0A9D4A5J3</accession>
<dbReference type="EMBL" id="JAIQCV010000006">
    <property type="protein sequence ID" value="KAH1091822.1"/>
    <property type="molecule type" value="Genomic_DNA"/>
</dbReference>